<comment type="catalytic activity">
    <reaction evidence="6">
        <text>DNA(n) + a 2'-deoxyribonucleoside 5'-triphosphate = DNA(n+1) + diphosphate</text>
        <dbReference type="Rhea" id="RHEA:22508"/>
        <dbReference type="Rhea" id="RHEA-COMP:17339"/>
        <dbReference type="Rhea" id="RHEA-COMP:17340"/>
        <dbReference type="ChEBI" id="CHEBI:33019"/>
        <dbReference type="ChEBI" id="CHEBI:61560"/>
        <dbReference type="ChEBI" id="CHEBI:173112"/>
        <dbReference type="EC" id="2.7.7.7"/>
    </reaction>
</comment>
<feature type="domain" description="Polymerase/histidinol phosphatase N-terminal" evidence="7">
    <location>
        <begin position="1"/>
        <end position="79"/>
    </location>
</feature>
<dbReference type="Gene3D" id="3.20.20.140">
    <property type="entry name" value="Metal-dependent hydrolases"/>
    <property type="match status" value="1"/>
</dbReference>
<protein>
    <recommendedName>
        <fullName evidence="1">DNA-directed DNA polymerase</fullName>
        <ecNumber evidence="1">2.7.7.7</ecNumber>
    </recommendedName>
</protein>
<dbReference type="PANTHER" id="PTHR32294:SF0">
    <property type="entry name" value="DNA POLYMERASE III SUBUNIT ALPHA"/>
    <property type="match status" value="1"/>
</dbReference>
<dbReference type="GO" id="GO:0006260">
    <property type="term" value="P:DNA replication"/>
    <property type="evidence" value="ECO:0007669"/>
    <property type="project" value="UniProtKB-KW"/>
</dbReference>
<evidence type="ECO:0000256" key="1">
    <source>
        <dbReference type="ARBA" id="ARBA00012417"/>
    </source>
</evidence>
<keyword evidence="3" id="KW-0548">Nucleotidyltransferase</keyword>
<accession>A0A1V4HTP4</accession>
<evidence type="ECO:0000313" key="9">
    <source>
        <dbReference type="Proteomes" id="UP000190626"/>
    </source>
</evidence>
<dbReference type="Pfam" id="PF07733">
    <property type="entry name" value="DNA_pol3_alpha"/>
    <property type="match status" value="1"/>
</dbReference>
<evidence type="ECO:0000259" key="7">
    <source>
        <dbReference type="SMART" id="SM00481"/>
    </source>
</evidence>
<evidence type="ECO:0000256" key="2">
    <source>
        <dbReference type="ARBA" id="ARBA00022679"/>
    </source>
</evidence>
<dbReference type="EMBL" id="MBTG01000001">
    <property type="protein sequence ID" value="OPH62192.1"/>
    <property type="molecule type" value="Genomic_DNA"/>
</dbReference>
<dbReference type="SUPFAM" id="SSF89550">
    <property type="entry name" value="PHP domain-like"/>
    <property type="match status" value="1"/>
</dbReference>
<evidence type="ECO:0000256" key="6">
    <source>
        <dbReference type="ARBA" id="ARBA00049244"/>
    </source>
</evidence>
<dbReference type="SMART" id="SM00481">
    <property type="entry name" value="POLIIIAc"/>
    <property type="match status" value="1"/>
</dbReference>
<comment type="caution">
    <text evidence="8">The sequence shown here is derived from an EMBL/GenBank/DDBJ whole genome shotgun (WGS) entry which is preliminary data.</text>
</comment>
<evidence type="ECO:0000313" key="8">
    <source>
        <dbReference type="EMBL" id="OPH62192.1"/>
    </source>
</evidence>
<dbReference type="Pfam" id="PF14579">
    <property type="entry name" value="HHH_6"/>
    <property type="match status" value="1"/>
</dbReference>
<dbReference type="InterPro" id="IPR016195">
    <property type="entry name" value="Pol/histidinol_Pase-like"/>
</dbReference>
<dbReference type="InterPro" id="IPR003141">
    <property type="entry name" value="Pol/His_phosphatase_N"/>
</dbReference>
<dbReference type="Pfam" id="PF17657">
    <property type="entry name" value="DNA_pol3_finger"/>
    <property type="match status" value="1"/>
</dbReference>
<evidence type="ECO:0000256" key="5">
    <source>
        <dbReference type="ARBA" id="ARBA00022932"/>
    </source>
</evidence>
<dbReference type="GO" id="GO:0003887">
    <property type="term" value="F:DNA-directed DNA polymerase activity"/>
    <property type="evidence" value="ECO:0007669"/>
    <property type="project" value="UniProtKB-KW"/>
</dbReference>
<dbReference type="GO" id="GO:0008408">
    <property type="term" value="F:3'-5' exonuclease activity"/>
    <property type="evidence" value="ECO:0007669"/>
    <property type="project" value="InterPro"/>
</dbReference>
<dbReference type="Proteomes" id="UP000190626">
    <property type="component" value="Unassembled WGS sequence"/>
</dbReference>
<reference evidence="9" key="1">
    <citation type="submission" date="2016-07" db="EMBL/GenBank/DDBJ databases">
        <authorList>
            <person name="Florea S."/>
            <person name="Webb J.S."/>
            <person name="Jaromczyk J."/>
            <person name="Schardl C.L."/>
        </authorList>
    </citation>
    <scope>NUCLEOTIDE SEQUENCE [LARGE SCALE GENOMIC DNA]</scope>
    <source>
        <strain evidence="9">CY1</strain>
    </source>
</reference>
<dbReference type="PANTHER" id="PTHR32294">
    <property type="entry name" value="DNA POLYMERASE III SUBUNIT ALPHA"/>
    <property type="match status" value="1"/>
</dbReference>
<evidence type="ECO:0000256" key="3">
    <source>
        <dbReference type="ARBA" id="ARBA00022695"/>
    </source>
</evidence>
<gene>
    <name evidence="8" type="ORF">BC351_01330</name>
</gene>
<keyword evidence="9" id="KW-1185">Reference proteome</keyword>
<dbReference type="InterPro" id="IPR040982">
    <property type="entry name" value="DNA_pol3_finger"/>
</dbReference>
<dbReference type="InterPro" id="IPR004013">
    <property type="entry name" value="PHP_dom"/>
</dbReference>
<organism evidence="8 9">
    <name type="scientific">Paenibacillus ferrarius</name>
    <dbReference type="NCBI Taxonomy" id="1469647"/>
    <lineage>
        <taxon>Bacteria</taxon>
        <taxon>Bacillati</taxon>
        <taxon>Bacillota</taxon>
        <taxon>Bacilli</taxon>
        <taxon>Bacillales</taxon>
        <taxon>Paenibacillaceae</taxon>
        <taxon>Paenibacillus</taxon>
    </lineage>
</organism>
<dbReference type="Gene3D" id="1.10.150.870">
    <property type="match status" value="1"/>
</dbReference>
<dbReference type="STRING" id="1469647.BC351_01330"/>
<sequence length="1310" mass="150679">MNCHNHSDYSNVRLLDCTNSVEDLIRTAGELGYKGLALTDHESVSAHVQAIKKTRELKEKGKIPLDFKLILGNELYLVDDIEDTRENYKSGVTKFPHFLIMSKDSIGHEQMRYLSSQAWDNSFYSGTMLRVPSDKKTVERVVKENPNHLIATTACLGSEVCIHLLAIELAEAQNDREKVRYHNEKLHEFINWCINVFGQDNFFIELQPAYSSEQIYCNTELLKLAEQYNLKYIISTDTHYLRPEDRVVHKAFLNAKDGDREIDSFYEATFLQTPEEIYERMNYIDKNIVDIAFQNTLLIGQMIDDYTIEHETVIPKIKLPEFQLRHFFKRVYNQYTYINNMAHAPDEQDRYILKLIEDGFKEHIPYNAITKERLHEITTRIDVELGELWEISQQLKQTMSSYYITTAKIVDIIWQDDECGGNSLVGSGRGSSGGFLICFLLGITQINPLEYGIEMPHWRHLHRSRPDISALDIDIDTESSKRPRIVQALKNYFGGDKVLQVCTFGTEGSKSAIQTACRGLGLDSDVGLFISSLIPFERGENWTISDCLFGNEEKEREPITEFINEIGKHENLRETALKIEGKINKRSIHAGGVVVFNEPYYKSNAMMKAPNGLPITQFNLDDSQAVGNIKMDLLTIEALDKIRTTLDLLLEYKEIKWQGSLRKTFNSYLHPNVIEKEDSRIYEMLGEGTVPDLFQFSTAIGYQSAIKVKPRNLLETASANSLMRLMSGDGEQPIDTFVRFKNDIQQWYEEMKSFNLSEDEIKIMERYLLKLNGVADTQESVMLMSMDTKVSGFDVKDANKLRKAIAKRSKKDLDEIQKTFYEKGTSLGTSKNLLDYVWMHIKRMLGYAFSILHTLAYSVIALQELNLNYRFDPLYWNTAVLSVNAASNDDGSDLDEDEEKKNKSTNYGKVAAAIGMMHSHGIKIGLPEINKAHFGFKPDFTDRQIIFGLKGLVGIGDDAVQSIITNRPYDSFDDFYERMHLTGLIKKTQMAQLIKAGCFESFGDRLTIMKMFIEKLCTPKTKLNMQNFNAILENKLLPDEHQSYAKLYSFRKYVIKKVYKTEGKEKYYLLDERSAAYFYDQFSNDSISEFIKGMPVISEKQFKKECDNIMDGIREWVSSEAALNLFNQKMFENEWNDNAEGNVSKWEMDSLSFYYTSHELLNVNNEKYGIVNFNNLPEEPIVVGQYLNKNGSRPKYKLVCIAGTVLDKDKNKHTVTLLTVDGVVTVKYYDGAFAHYYRQVSQPKADGTKEILEKSWFTRGNKLVLCGYRRGSQFRPSRYKDTPVQHTTMLINEICEDGSIRVTLDRMKAK</sequence>
<dbReference type="InterPro" id="IPR011708">
    <property type="entry name" value="DNA_pol3_alpha_NTPase_dom"/>
</dbReference>
<keyword evidence="5" id="KW-0239">DNA-directed DNA polymerase</keyword>
<evidence type="ECO:0000256" key="4">
    <source>
        <dbReference type="ARBA" id="ARBA00022705"/>
    </source>
</evidence>
<dbReference type="Pfam" id="PF02811">
    <property type="entry name" value="PHP"/>
    <property type="match status" value="1"/>
</dbReference>
<name>A0A1V4HTP4_9BACL</name>
<keyword evidence="4" id="KW-0235">DNA replication</keyword>
<dbReference type="InterPro" id="IPR004805">
    <property type="entry name" value="DnaE2/DnaE/PolC"/>
</dbReference>
<dbReference type="EC" id="2.7.7.7" evidence="1"/>
<proteinExistence type="predicted"/>
<dbReference type="InterPro" id="IPR029460">
    <property type="entry name" value="DNAPol_HHH"/>
</dbReference>
<keyword evidence="2" id="KW-0808">Transferase</keyword>